<sequence length="229" mass="25587">MSNRVALPTTEWISVMKVLKNALVISSLLFAGMSQVVANPSNELINEYNQAAQGDTDKVELVYKQLNQLIQNEGAKPLSLVYLGSTQTLQGRDAWMPWNKMKYVEQGLVTIDKGLSLIASQSIPLESQPVIQGLPDTYLARALSAATYSQLPDMFNHFDRGYDLFIDLLGESQFQQAPFEATSWIYTFAIETAIRAEDIDRANAWLALMKEKNASHPETQKAQSLLEKV</sequence>
<name>A0AAV5NTW7_9VIBR</name>
<accession>A0AAV5NTW7</accession>
<reference evidence="2" key="1">
    <citation type="journal article" date="2019" name="Int. J. Syst. Evol. Microbiol.">
        <title>The Global Catalogue of Microorganisms (GCM) 10K type strain sequencing project: providing services to taxonomists for standard genome sequencing and annotation.</title>
        <authorList>
            <consortium name="The Broad Institute Genomics Platform"/>
            <consortium name="The Broad Institute Genome Sequencing Center for Infectious Disease"/>
            <person name="Wu L."/>
            <person name="Ma J."/>
        </authorList>
    </citation>
    <scope>NUCLEOTIDE SEQUENCE [LARGE SCALE GENOMIC DNA]</scope>
    <source>
        <strain evidence="2">NBRC 15640</strain>
    </source>
</reference>
<gene>
    <name evidence="1" type="ORF">GCM10007932_33080</name>
</gene>
<comment type="caution">
    <text evidence="1">The sequence shown here is derived from an EMBL/GenBank/DDBJ whole genome shotgun (WGS) entry which is preliminary data.</text>
</comment>
<keyword evidence="2" id="KW-1185">Reference proteome</keyword>
<protein>
    <submittedName>
        <fullName evidence="1">Uncharacterized protein</fullName>
    </submittedName>
</protein>
<dbReference type="EMBL" id="BSNX01000041">
    <property type="protein sequence ID" value="GLQ73948.1"/>
    <property type="molecule type" value="Genomic_DNA"/>
</dbReference>
<evidence type="ECO:0000313" key="1">
    <source>
        <dbReference type="EMBL" id="GLQ73948.1"/>
    </source>
</evidence>
<dbReference type="AlphaFoldDB" id="A0AAV5NTW7"/>
<evidence type="ECO:0000313" key="2">
    <source>
        <dbReference type="Proteomes" id="UP001156690"/>
    </source>
</evidence>
<dbReference type="Proteomes" id="UP001156690">
    <property type="component" value="Unassembled WGS sequence"/>
</dbReference>
<proteinExistence type="predicted"/>
<organism evidence="1 2">
    <name type="scientific">Vibrio penaeicida</name>
    <dbReference type="NCBI Taxonomy" id="104609"/>
    <lineage>
        <taxon>Bacteria</taxon>
        <taxon>Pseudomonadati</taxon>
        <taxon>Pseudomonadota</taxon>
        <taxon>Gammaproteobacteria</taxon>
        <taxon>Vibrionales</taxon>
        <taxon>Vibrionaceae</taxon>
        <taxon>Vibrio</taxon>
    </lineage>
</organism>